<evidence type="ECO:0000256" key="12">
    <source>
        <dbReference type="ARBA" id="ARBA00022989"/>
    </source>
</evidence>
<sequence>MSSPLQIGFQDGASFVMKEFHDFHAYAMSFIVFIVILVFYGLGLLSQSAPTHWKFTEKQQVEFWWTASPSIILISLAAPSIHLLYWMDEGPAQPQITVKTIGHQWYWTYEFWDHQLVQVDSYMVQTPDLNTLGLPRLLEVDNRLVLPFSTEIRVITHSTDVIHAWCVPALGLKMDAIPGRLNQMFVNIDRPGIFYGQCSEICGANHSFMPIVVESVNLETFNAWCQANLAE</sequence>
<keyword evidence="8 16" id="KW-0999">Mitochondrion inner membrane</keyword>
<feature type="transmembrane region" description="Helical" evidence="17">
    <location>
        <begin position="23"/>
        <end position="42"/>
    </location>
</feature>
<dbReference type="InterPro" id="IPR014222">
    <property type="entry name" value="Cyt_c_oxidase_su2"/>
</dbReference>
<feature type="transmembrane region" description="Helical" evidence="17">
    <location>
        <begin position="63"/>
        <end position="87"/>
    </location>
</feature>
<evidence type="ECO:0000256" key="16">
    <source>
        <dbReference type="RuleBase" id="RU000457"/>
    </source>
</evidence>
<dbReference type="AlphaFoldDB" id="A0A8K1K696"/>
<keyword evidence="5 16" id="KW-0679">Respiratory chain</keyword>
<evidence type="ECO:0000256" key="9">
    <source>
        <dbReference type="ARBA" id="ARBA00022842"/>
    </source>
</evidence>
<dbReference type="PROSITE" id="PS50999">
    <property type="entry name" value="COX2_TM"/>
    <property type="match status" value="1"/>
</dbReference>
<geneLocation type="mitochondrion" evidence="20"/>
<gene>
    <name evidence="20" type="primary">COX2</name>
</gene>
<dbReference type="InterPro" id="IPR034210">
    <property type="entry name" value="CcO_II_C"/>
</dbReference>
<evidence type="ECO:0000256" key="7">
    <source>
        <dbReference type="ARBA" id="ARBA00022723"/>
    </source>
</evidence>
<dbReference type="GO" id="GO:0005743">
    <property type="term" value="C:mitochondrial inner membrane"/>
    <property type="evidence" value="ECO:0007669"/>
    <property type="project" value="UniProtKB-SubCell"/>
</dbReference>
<feature type="domain" description="Cytochrome oxidase subunit II copper A binding" evidence="18">
    <location>
        <begin position="93"/>
        <end position="227"/>
    </location>
</feature>
<dbReference type="CDD" id="cd13912">
    <property type="entry name" value="CcO_II_C"/>
    <property type="match status" value="1"/>
</dbReference>
<keyword evidence="11 16" id="KW-0249">Electron transport</keyword>
<keyword evidence="16 20" id="KW-0496">Mitochondrion</keyword>
<keyword evidence="12 17" id="KW-1133">Transmembrane helix</keyword>
<dbReference type="GO" id="GO:0016491">
    <property type="term" value="F:oxidoreductase activity"/>
    <property type="evidence" value="ECO:0007669"/>
    <property type="project" value="InterPro"/>
</dbReference>
<proteinExistence type="inferred from homology"/>
<dbReference type="PRINTS" id="PR01166">
    <property type="entry name" value="CYCOXIDASEII"/>
</dbReference>
<dbReference type="SUPFAM" id="SSF49503">
    <property type="entry name" value="Cupredoxins"/>
    <property type="match status" value="1"/>
</dbReference>
<dbReference type="Pfam" id="PF02790">
    <property type="entry name" value="COX2_TM"/>
    <property type="match status" value="1"/>
</dbReference>
<evidence type="ECO:0000256" key="1">
    <source>
        <dbReference type="ARBA" id="ARBA00004448"/>
    </source>
</evidence>
<evidence type="ECO:0000256" key="4">
    <source>
        <dbReference type="ARBA" id="ARBA00022448"/>
    </source>
</evidence>
<dbReference type="InterPro" id="IPR001505">
    <property type="entry name" value="Copper_CuA"/>
</dbReference>
<reference evidence="20" key="1">
    <citation type="submission" date="2021-06" db="EMBL/GenBank/DDBJ databases">
        <authorList>
            <person name="Li Q."/>
        </authorList>
    </citation>
    <scope>NUCLEOTIDE SEQUENCE</scope>
</reference>
<keyword evidence="14 16" id="KW-0472">Membrane</keyword>
<keyword evidence="4 16" id="KW-0813">Transport</keyword>
<evidence type="ECO:0000256" key="11">
    <source>
        <dbReference type="ARBA" id="ARBA00022982"/>
    </source>
</evidence>
<evidence type="ECO:0000259" key="19">
    <source>
        <dbReference type="PROSITE" id="PS50999"/>
    </source>
</evidence>
<evidence type="ECO:0000256" key="10">
    <source>
        <dbReference type="ARBA" id="ARBA00022967"/>
    </source>
</evidence>
<evidence type="ECO:0000256" key="8">
    <source>
        <dbReference type="ARBA" id="ARBA00022792"/>
    </source>
</evidence>
<dbReference type="Gene3D" id="2.60.40.420">
    <property type="entry name" value="Cupredoxins - blue copper proteins"/>
    <property type="match status" value="1"/>
</dbReference>
<dbReference type="GO" id="GO:0005507">
    <property type="term" value="F:copper ion binding"/>
    <property type="evidence" value="ECO:0007669"/>
    <property type="project" value="InterPro"/>
</dbReference>
<protein>
    <recommendedName>
        <fullName evidence="3 16">Cytochrome c oxidase subunit 2</fullName>
    </recommendedName>
</protein>
<evidence type="ECO:0000313" key="20">
    <source>
        <dbReference type="EMBL" id="UDD74669.1"/>
    </source>
</evidence>
<dbReference type="Pfam" id="PF00116">
    <property type="entry name" value="COX2"/>
    <property type="match status" value="1"/>
</dbReference>
<dbReference type="SUPFAM" id="SSF81464">
    <property type="entry name" value="Cytochrome c oxidase subunit II-like, transmembrane region"/>
    <property type="match status" value="1"/>
</dbReference>
<dbReference type="NCBIfam" id="TIGR02866">
    <property type="entry name" value="CoxB"/>
    <property type="match status" value="1"/>
</dbReference>
<dbReference type="GO" id="GO:0042773">
    <property type="term" value="P:ATP synthesis coupled electron transport"/>
    <property type="evidence" value="ECO:0007669"/>
    <property type="project" value="TreeGrafter"/>
</dbReference>
<keyword evidence="7 16" id="KW-0479">Metal-binding</keyword>
<comment type="cofactor">
    <cofactor evidence="16">
        <name>Cu cation</name>
        <dbReference type="ChEBI" id="CHEBI:23378"/>
    </cofactor>
    <text evidence="16">Binds a copper A center.</text>
</comment>
<comment type="similarity">
    <text evidence="2 16">Belongs to the cytochrome c oxidase subunit 2 family.</text>
</comment>
<comment type="subcellular location">
    <subcellularLocation>
        <location evidence="1 16">Mitochondrion inner membrane</location>
        <topology evidence="1 16">Multi-pass membrane protein</topology>
    </subcellularLocation>
</comment>
<evidence type="ECO:0000256" key="6">
    <source>
        <dbReference type="ARBA" id="ARBA00022692"/>
    </source>
</evidence>
<keyword evidence="9" id="KW-0460">Magnesium</keyword>
<evidence type="ECO:0000256" key="15">
    <source>
        <dbReference type="ARBA" id="ARBA00049512"/>
    </source>
</evidence>
<evidence type="ECO:0000256" key="13">
    <source>
        <dbReference type="ARBA" id="ARBA00023008"/>
    </source>
</evidence>
<dbReference type="InterPro" id="IPR002429">
    <property type="entry name" value="CcO_II-like_C"/>
</dbReference>
<dbReference type="InterPro" id="IPR011759">
    <property type="entry name" value="Cyt_c_oxidase_su2_TM_dom"/>
</dbReference>
<dbReference type="FunFam" id="2.60.40.420:FF:000001">
    <property type="entry name" value="Cytochrome c oxidase subunit 2"/>
    <property type="match status" value="1"/>
</dbReference>
<dbReference type="GO" id="GO:0004129">
    <property type="term" value="F:cytochrome-c oxidase activity"/>
    <property type="evidence" value="ECO:0007669"/>
    <property type="project" value="UniProtKB-EC"/>
</dbReference>
<evidence type="ECO:0000256" key="2">
    <source>
        <dbReference type="ARBA" id="ARBA00007866"/>
    </source>
</evidence>
<accession>A0A8K1K696</accession>
<dbReference type="PROSITE" id="PS00078">
    <property type="entry name" value="COX2"/>
    <property type="match status" value="1"/>
</dbReference>
<dbReference type="PANTHER" id="PTHR22888">
    <property type="entry name" value="CYTOCHROME C OXIDASE, SUBUNIT II"/>
    <property type="match status" value="1"/>
</dbReference>
<dbReference type="InterPro" id="IPR045187">
    <property type="entry name" value="CcO_II"/>
</dbReference>
<organism evidence="20">
    <name type="scientific">Histampica haimaensis</name>
    <dbReference type="NCBI Taxonomy" id="2839059"/>
    <lineage>
        <taxon>Eukaryota</taxon>
        <taxon>Metazoa</taxon>
        <taxon>Echinodermata</taxon>
        <taxon>Eleutherozoa</taxon>
        <taxon>Asterozoa</taxon>
        <taxon>Ophiuroidea</taxon>
        <taxon>Myophiuroidea</taxon>
        <taxon>Metophiurida</taxon>
        <taxon>Ophintegrida</taxon>
        <taxon>Amphilepidida</taxon>
        <taxon>Ophiurina</taxon>
        <taxon>Gnathophiurina</taxon>
        <taxon>Ophiactoidea</taxon>
        <taxon>Ophiactidae</taxon>
        <taxon>Histampica</taxon>
    </lineage>
</organism>
<name>A0A8K1K696_9ECHI</name>
<dbReference type="InterPro" id="IPR036257">
    <property type="entry name" value="Cyt_c_oxidase_su2_TM_sf"/>
</dbReference>
<comment type="function">
    <text evidence="16">Component of the cytochrome c oxidase, the last enzyme in the mitochondrial electron transport chain which drives oxidative phosphorylation. The respiratory chain contains 3 multisubunit complexes succinate dehydrogenase (complex II, CII), ubiquinol-cytochrome c oxidoreductase (cytochrome b-c1 complex, complex III, CIII) and cytochrome c oxidase (complex IV, CIV), that cooperate to transfer electrons derived from NADH and succinate to molecular oxygen, creating an electrochemical gradient over the inner membrane that drives transmembrane transport and the ATP synthase. Cytochrome c oxidase is the component of the respiratory chain that catalyzes the reduction of oxygen to water. Electrons originating from reduced cytochrome c in the intermembrane space (IMS) are transferred via the dinuclear copper A center (CU(A)) of subunit 2 and heme A of subunit 1 to the active site in subunit 1, a binuclear center (BNC) formed by heme A3 and copper B (CU(B)). The BNC reduces molecular oxygen to 2 water molecules using 4 electrons from cytochrome c in the IMS and 4 protons from the mitochondrial matrix.</text>
</comment>
<evidence type="ECO:0000256" key="14">
    <source>
        <dbReference type="ARBA" id="ARBA00023136"/>
    </source>
</evidence>
<dbReference type="Gene3D" id="1.10.287.90">
    <property type="match status" value="1"/>
</dbReference>
<keyword evidence="6 16" id="KW-0812">Transmembrane</keyword>
<dbReference type="InterPro" id="IPR008972">
    <property type="entry name" value="Cupredoxin"/>
</dbReference>
<evidence type="ECO:0000259" key="18">
    <source>
        <dbReference type="PROSITE" id="PS50857"/>
    </source>
</evidence>
<evidence type="ECO:0000256" key="17">
    <source>
        <dbReference type="SAM" id="Phobius"/>
    </source>
</evidence>
<evidence type="ECO:0000256" key="5">
    <source>
        <dbReference type="ARBA" id="ARBA00022660"/>
    </source>
</evidence>
<keyword evidence="13 16" id="KW-0186">Copper</keyword>
<keyword evidence="10" id="KW-1278">Translocase</keyword>
<comment type="catalytic activity">
    <reaction evidence="15">
        <text>4 Fe(II)-[cytochrome c] + O2 + 8 H(+)(in) = 4 Fe(III)-[cytochrome c] + 2 H2O + 4 H(+)(out)</text>
        <dbReference type="Rhea" id="RHEA:11436"/>
        <dbReference type="Rhea" id="RHEA-COMP:10350"/>
        <dbReference type="Rhea" id="RHEA-COMP:14399"/>
        <dbReference type="ChEBI" id="CHEBI:15377"/>
        <dbReference type="ChEBI" id="CHEBI:15378"/>
        <dbReference type="ChEBI" id="CHEBI:15379"/>
        <dbReference type="ChEBI" id="CHEBI:29033"/>
        <dbReference type="ChEBI" id="CHEBI:29034"/>
        <dbReference type="EC" id="7.1.1.9"/>
    </reaction>
    <physiologicalReaction direction="left-to-right" evidence="15">
        <dbReference type="Rhea" id="RHEA:11437"/>
    </physiologicalReaction>
</comment>
<evidence type="ECO:0000256" key="3">
    <source>
        <dbReference type="ARBA" id="ARBA00015946"/>
    </source>
</evidence>
<dbReference type="PANTHER" id="PTHR22888:SF9">
    <property type="entry name" value="CYTOCHROME C OXIDASE SUBUNIT 2"/>
    <property type="match status" value="1"/>
</dbReference>
<feature type="domain" description="Cytochrome oxidase subunit II transmembrane region profile" evidence="19">
    <location>
        <begin position="1"/>
        <end position="91"/>
    </location>
</feature>
<dbReference type="EMBL" id="MZ442339">
    <property type="protein sequence ID" value="UDD74669.1"/>
    <property type="molecule type" value="Genomic_DNA"/>
</dbReference>
<dbReference type="PROSITE" id="PS50857">
    <property type="entry name" value="COX2_CUA"/>
    <property type="match status" value="1"/>
</dbReference>